<dbReference type="RefSeq" id="WP_183527361.1">
    <property type="nucleotide sequence ID" value="NZ_JACIJM010000003.1"/>
</dbReference>
<dbReference type="PROSITE" id="PS51257">
    <property type="entry name" value="PROKAR_LIPOPROTEIN"/>
    <property type="match status" value="1"/>
</dbReference>
<name>A0A7W9EZ26_9RHOB</name>
<reference evidence="1 2" key="1">
    <citation type="submission" date="2020-08" db="EMBL/GenBank/DDBJ databases">
        <title>Genomic Encyclopedia of Type Strains, Phase IV (KMG-IV): sequencing the most valuable type-strain genomes for metagenomic binning, comparative biology and taxonomic classification.</title>
        <authorList>
            <person name="Goeker M."/>
        </authorList>
    </citation>
    <scope>NUCLEOTIDE SEQUENCE [LARGE SCALE GENOMIC DNA]</scope>
    <source>
        <strain evidence="1 2">DSM 101064</strain>
    </source>
</reference>
<dbReference type="AlphaFoldDB" id="A0A7W9EZ26"/>
<dbReference type="EMBL" id="JACIJM010000003">
    <property type="protein sequence ID" value="MBB5721735.1"/>
    <property type="molecule type" value="Genomic_DNA"/>
</dbReference>
<dbReference type="Proteomes" id="UP000535415">
    <property type="component" value="Unassembled WGS sequence"/>
</dbReference>
<sequence length="209" mass="21562">MNFIKTLIAGTGLFAVAACGGSNSGSDEFVVSSGVLEEVELPSGDDYAELPSVLKGLVNEFKDLNELNVATVTVPSGSADYSGVLGFGVDDDAYLSGDLAMTANFDDLTFNGTYSNITGQSDEGEALTVIGSVPVATTIRNNGDKVTFDGAAVGDVTLAGAAYRFDANIDGAFGGTDGEVALAQVSGNIYDYAEQEYEEIDGLAMLEQD</sequence>
<evidence type="ECO:0008006" key="3">
    <source>
        <dbReference type="Google" id="ProtNLM"/>
    </source>
</evidence>
<protein>
    <recommendedName>
        <fullName evidence="3">Transferrin-binding protein B C-lobe/N-lobe beta barrel domain-containing protein</fullName>
    </recommendedName>
</protein>
<organism evidence="1 2">
    <name type="scientific">Yoonia ponticola</name>
    <dbReference type="NCBI Taxonomy" id="1524255"/>
    <lineage>
        <taxon>Bacteria</taxon>
        <taxon>Pseudomonadati</taxon>
        <taxon>Pseudomonadota</taxon>
        <taxon>Alphaproteobacteria</taxon>
        <taxon>Rhodobacterales</taxon>
        <taxon>Paracoccaceae</taxon>
        <taxon>Yoonia</taxon>
    </lineage>
</organism>
<comment type="caution">
    <text evidence="1">The sequence shown here is derived from an EMBL/GenBank/DDBJ whole genome shotgun (WGS) entry which is preliminary data.</text>
</comment>
<evidence type="ECO:0000313" key="2">
    <source>
        <dbReference type="Proteomes" id="UP000535415"/>
    </source>
</evidence>
<gene>
    <name evidence="1" type="ORF">FHS72_001347</name>
</gene>
<proteinExistence type="predicted"/>
<keyword evidence="2" id="KW-1185">Reference proteome</keyword>
<accession>A0A7W9EZ26</accession>
<evidence type="ECO:0000313" key="1">
    <source>
        <dbReference type="EMBL" id="MBB5721735.1"/>
    </source>
</evidence>